<dbReference type="EMBL" id="FNAS01000023">
    <property type="protein sequence ID" value="SDE75864.1"/>
    <property type="molecule type" value="Genomic_DNA"/>
</dbReference>
<proteinExistence type="predicted"/>
<accession>A0A1G7FIV3</accession>
<organism evidence="1 2">
    <name type="scientific">Riemerella columbipharyngis</name>
    <dbReference type="NCBI Taxonomy" id="1071918"/>
    <lineage>
        <taxon>Bacteria</taxon>
        <taxon>Pseudomonadati</taxon>
        <taxon>Bacteroidota</taxon>
        <taxon>Flavobacteriia</taxon>
        <taxon>Flavobacteriales</taxon>
        <taxon>Weeksellaceae</taxon>
        <taxon>Riemerella</taxon>
    </lineage>
</organism>
<gene>
    <name evidence="1" type="ORF">SAMN05421544_12321</name>
</gene>
<evidence type="ECO:0000313" key="1">
    <source>
        <dbReference type="EMBL" id="SDE75864.1"/>
    </source>
</evidence>
<dbReference type="Proteomes" id="UP000198517">
    <property type="component" value="Unassembled WGS sequence"/>
</dbReference>
<protein>
    <recommendedName>
        <fullName evidence="3">Phage tail sheath protein</fullName>
    </recommendedName>
</protein>
<dbReference type="OrthoDB" id="1041499at2"/>
<keyword evidence="2" id="KW-1185">Reference proteome</keyword>
<name>A0A1G7FIV3_9FLAO</name>
<sequence length="412" mass="45122">MSNLKGVNIQKGKIGINRLAGNDAVSGLIISAIAASALSLDKPTTAYNMKDVEALGITPDFDTDNSLNVYRHCSEFYRMAGEGIPLHLMLVAQATPMTDIAETKAKTLLAHARGEIRQLAIAVNPAEAPNAMLNGLPTDVYNAIAKAQGLYNWTYDNHMPCQIFLEGHHYGGQASSAANLRDIENLQADKVTVVIGQDWLYAESLIGERKKFADVGTVLGVCSRAKVYENIGDNGQFNLTDAIRKVWIEPGLSSHQTNTEAYSDLQTLETKGYVFGVTYAGLAGVRWNNDHTCTPVIVDADNTMNEHTIAYGRVADKAVRELRRAYLPKVKTTWQVDKKTGKLSKGTLVALEDVGDKVFEDMILRGEITYGKTYIDADSDLLVERILKVNYKIVPKGVIGEINGTLNLKTRD</sequence>
<dbReference type="STRING" id="1071918.SAMN05421544_12321"/>
<reference evidence="1 2" key="1">
    <citation type="submission" date="2016-10" db="EMBL/GenBank/DDBJ databases">
        <authorList>
            <person name="de Groot N.N."/>
        </authorList>
    </citation>
    <scope>NUCLEOTIDE SEQUENCE [LARGE SCALE GENOMIC DNA]</scope>
    <source>
        <strain evidence="1 2">DSM 24015</strain>
    </source>
</reference>
<dbReference type="InterPro" id="IPR019694">
    <property type="entry name" value="Phage_HP1_Orf23"/>
</dbReference>
<evidence type="ECO:0008006" key="3">
    <source>
        <dbReference type="Google" id="ProtNLM"/>
    </source>
</evidence>
<evidence type="ECO:0000313" key="2">
    <source>
        <dbReference type="Proteomes" id="UP000198517"/>
    </source>
</evidence>
<dbReference type="RefSeq" id="WP_092737921.1">
    <property type="nucleotide sequence ID" value="NZ_FNAS01000023.1"/>
</dbReference>
<dbReference type="AlphaFoldDB" id="A0A1G7FIV3"/>
<dbReference type="Pfam" id="PF10758">
    <property type="entry name" value="DUF2586"/>
    <property type="match status" value="1"/>
</dbReference>